<evidence type="ECO:0000313" key="9">
    <source>
        <dbReference type="Proteomes" id="UP000229081"/>
    </source>
</evidence>
<dbReference type="Proteomes" id="UP000229081">
    <property type="component" value="Chromosome"/>
</dbReference>
<keyword evidence="4 8" id="KW-0418">Kinase</keyword>
<dbReference type="InterPro" id="IPR017583">
    <property type="entry name" value="Tagatose/fructose_Pkinase"/>
</dbReference>
<dbReference type="InterPro" id="IPR002173">
    <property type="entry name" value="Carboh/pur_kinase_PfkB_CS"/>
</dbReference>
<evidence type="ECO:0000256" key="2">
    <source>
        <dbReference type="ARBA" id="ARBA00022679"/>
    </source>
</evidence>
<evidence type="ECO:0000256" key="6">
    <source>
        <dbReference type="PIRNR" id="PIRNR000535"/>
    </source>
</evidence>
<dbReference type="InterPro" id="IPR029056">
    <property type="entry name" value="Ribokinase-like"/>
</dbReference>
<dbReference type="RefSeq" id="WP_100281930.1">
    <property type="nucleotide sequence ID" value="NZ_CP024923.1"/>
</dbReference>
<evidence type="ECO:0000259" key="7">
    <source>
        <dbReference type="Pfam" id="PF00294"/>
    </source>
</evidence>
<dbReference type="GO" id="GO:0003872">
    <property type="term" value="F:6-phosphofructokinase activity"/>
    <property type="evidence" value="ECO:0007669"/>
    <property type="project" value="TreeGrafter"/>
</dbReference>
<evidence type="ECO:0000256" key="4">
    <source>
        <dbReference type="ARBA" id="ARBA00022777"/>
    </source>
</evidence>
<keyword evidence="5" id="KW-0067">ATP-binding</keyword>
<sequence length="317" mass="32737">MARIATLTLNPALDLSTRTDTVRPTHKLRCAEPRLEPGGGGINVARVVHALGGEVTAVFPCGGPTGATFEKLLRDTGVPVAPVPIAGATRESFTVDETETGEQYRFVLPGPTLDENELEQLLQTVTGGDSPPDYIVASGSLPPGCDPAIFHKLCSLGGKIGARLVVDTSGPALAALEGGCAWLIKPSLREVEELVGRELAGEADQTAAARELRDRGFAEVVVVSLAERGALLVAEGTELRMPAIEVPAGSAVGAGDSMVAGLTLALAAKKSLEEALLYGVAAGAAALLTPGTELTRREDVERLYSAALAKGSTQNRS</sequence>
<dbReference type="PANTHER" id="PTHR46566">
    <property type="entry name" value="1-PHOSPHOFRUCTOKINASE-RELATED"/>
    <property type="match status" value="1"/>
</dbReference>
<dbReference type="Gene3D" id="3.40.1190.20">
    <property type="match status" value="1"/>
</dbReference>
<dbReference type="KEGG" id="sphc:CVN68_09160"/>
<dbReference type="OrthoDB" id="9801219at2"/>
<dbReference type="AlphaFoldDB" id="A0A2K8MLP2"/>
<dbReference type="PIRSF" id="PIRSF000535">
    <property type="entry name" value="1PFK/6PFK/LacC"/>
    <property type="match status" value="1"/>
</dbReference>
<dbReference type="InterPro" id="IPR011611">
    <property type="entry name" value="PfkB_dom"/>
</dbReference>
<keyword evidence="2 6" id="KW-0808">Transferase</keyword>
<feature type="domain" description="Carbohydrate kinase PfkB" evidence="7">
    <location>
        <begin position="17"/>
        <end position="293"/>
    </location>
</feature>
<dbReference type="Pfam" id="PF00294">
    <property type="entry name" value="PfkB"/>
    <property type="match status" value="1"/>
</dbReference>
<reference evidence="8 9" key="1">
    <citation type="submission" date="2017-11" db="EMBL/GenBank/DDBJ databases">
        <title>Complete genome sequence of Sphingomonas sp. Strain Cra20, a psychrotolerant potential plant growth promoting rhizobacteria.</title>
        <authorList>
            <person name="Luo Y."/>
        </authorList>
    </citation>
    <scope>NUCLEOTIDE SEQUENCE [LARGE SCALE GENOMIC DNA]</scope>
    <source>
        <strain evidence="8 9">Cra20</strain>
    </source>
</reference>
<dbReference type="PROSITE" id="PS00583">
    <property type="entry name" value="PFKB_KINASES_1"/>
    <property type="match status" value="1"/>
</dbReference>
<dbReference type="FunFam" id="3.40.1190.20:FF:000001">
    <property type="entry name" value="Phosphofructokinase"/>
    <property type="match status" value="1"/>
</dbReference>
<organism evidence="8 9">
    <name type="scientific">Sphingomonas psychrotolerans</name>
    <dbReference type="NCBI Taxonomy" id="1327635"/>
    <lineage>
        <taxon>Bacteria</taxon>
        <taxon>Pseudomonadati</taxon>
        <taxon>Pseudomonadota</taxon>
        <taxon>Alphaproteobacteria</taxon>
        <taxon>Sphingomonadales</taxon>
        <taxon>Sphingomonadaceae</taxon>
        <taxon>Sphingomonas</taxon>
    </lineage>
</organism>
<evidence type="ECO:0000256" key="5">
    <source>
        <dbReference type="ARBA" id="ARBA00022840"/>
    </source>
</evidence>
<accession>A0A2K8MLP2</accession>
<dbReference type="CDD" id="cd01164">
    <property type="entry name" value="FruK_PfkB_like"/>
    <property type="match status" value="1"/>
</dbReference>
<dbReference type="SUPFAM" id="SSF53613">
    <property type="entry name" value="Ribokinase-like"/>
    <property type="match status" value="1"/>
</dbReference>
<name>A0A2K8MLP2_9SPHN</name>
<evidence type="ECO:0000313" key="8">
    <source>
        <dbReference type="EMBL" id="ATY32121.1"/>
    </source>
</evidence>
<evidence type="ECO:0000256" key="1">
    <source>
        <dbReference type="ARBA" id="ARBA00010688"/>
    </source>
</evidence>
<dbReference type="GO" id="GO:0005829">
    <property type="term" value="C:cytosol"/>
    <property type="evidence" value="ECO:0007669"/>
    <property type="project" value="TreeGrafter"/>
</dbReference>
<keyword evidence="9" id="KW-1185">Reference proteome</keyword>
<dbReference type="GO" id="GO:0005524">
    <property type="term" value="F:ATP binding"/>
    <property type="evidence" value="ECO:0007669"/>
    <property type="project" value="UniProtKB-KW"/>
</dbReference>
<evidence type="ECO:0000256" key="3">
    <source>
        <dbReference type="ARBA" id="ARBA00022741"/>
    </source>
</evidence>
<comment type="similarity">
    <text evidence="1 6">Belongs to the carbohydrate kinase PfkB family.</text>
</comment>
<gene>
    <name evidence="8" type="ORF">CVN68_09160</name>
</gene>
<dbReference type="PANTHER" id="PTHR46566:SF2">
    <property type="entry name" value="ATP-DEPENDENT 6-PHOSPHOFRUCTOKINASE ISOZYME 2"/>
    <property type="match status" value="1"/>
</dbReference>
<dbReference type="NCBIfam" id="TIGR03168">
    <property type="entry name" value="1-PFK"/>
    <property type="match status" value="1"/>
</dbReference>
<proteinExistence type="inferred from homology"/>
<protein>
    <recommendedName>
        <fullName evidence="6">Phosphofructokinase</fullName>
    </recommendedName>
</protein>
<keyword evidence="3" id="KW-0547">Nucleotide-binding</keyword>
<dbReference type="EMBL" id="CP024923">
    <property type="protein sequence ID" value="ATY32121.1"/>
    <property type="molecule type" value="Genomic_DNA"/>
</dbReference>